<dbReference type="Gene3D" id="3.40.30.10">
    <property type="entry name" value="Glutaredoxin"/>
    <property type="match status" value="1"/>
</dbReference>
<feature type="region of interest" description="Disordered" evidence="3">
    <location>
        <begin position="176"/>
        <end position="282"/>
    </location>
</feature>
<dbReference type="PANTHER" id="PTHR45672:SF3">
    <property type="entry name" value="THIOREDOXIN DOMAIN-CONTAINING PROTEIN 5"/>
    <property type="match status" value="1"/>
</dbReference>
<comment type="similarity">
    <text evidence="1">Belongs to the protein disulfide isomerase family.</text>
</comment>
<reference evidence="6 7" key="1">
    <citation type="journal article" date="2017" name="Mol. Biol. Evol.">
        <title>The 4-celled Tetrabaena socialis nuclear genome reveals the essential components for genetic control of cell number at the origin of multicellularity in the volvocine lineage.</title>
        <authorList>
            <person name="Featherston J."/>
            <person name="Arakaki Y."/>
            <person name="Hanschen E.R."/>
            <person name="Ferris P.J."/>
            <person name="Michod R.E."/>
            <person name="Olson B.J.S.C."/>
            <person name="Nozaki H."/>
            <person name="Durand P.M."/>
        </authorList>
    </citation>
    <scope>NUCLEOTIDE SEQUENCE [LARGE SCALE GENOMIC DNA]</scope>
    <source>
        <strain evidence="6 7">NIES-571</strain>
    </source>
</reference>
<dbReference type="SUPFAM" id="SSF52833">
    <property type="entry name" value="Thioredoxin-like"/>
    <property type="match status" value="1"/>
</dbReference>
<dbReference type="PROSITE" id="PS51352">
    <property type="entry name" value="THIOREDOXIN_2"/>
    <property type="match status" value="1"/>
</dbReference>
<dbReference type="GO" id="GO:0003756">
    <property type="term" value="F:protein disulfide isomerase activity"/>
    <property type="evidence" value="ECO:0007669"/>
    <property type="project" value="TreeGrafter"/>
</dbReference>
<keyword evidence="7" id="KW-1185">Reference proteome</keyword>
<dbReference type="InterPro" id="IPR051063">
    <property type="entry name" value="PDI"/>
</dbReference>
<evidence type="ECO:0000256" key="4">
    <source>
        <dbReference type="SAM" id="SignalP"/>
    </source>
</evidence>
<keyword evidence="6" id="KW-0413">Isomerase</keyword>
<feature type="compositionally biased region" description="Gly residues" evidence="3">
    <location>
        <begin position="245"/>
        <end position="257"/>
    </location>
</feature>
<evidence type="ECO:0000313" key="6">
    <source>
        <dbReference type="EMBL" id="PNH09378.1"/>
    </source>
</evidence>
<protein>
    <submittedName>
        <fullName evidence="6">Protein disulfide-isomerase 2</fullName>
    </submittedName>
</protein>
<proteinExistence type="inferred from homology"/>
<dbReference type="InterPro" id="IPR013766">
    <property type="entry name" value="Thioredoxin_domain"/>
</dbReference>
<feature type="domain" description="Thioredoxin" evidence="5">
    <location>
        <begin position="40"/>
        <end position="171"/>
    </location>
</feature>
<dbReference type="GO" id="GO:0005783">
    <property type="term" value="C:endoplasmic reticulum"/>
    <property type="evidence" value="ECO:0007669"/>
    <property type="project" value="TreeGrafter"/>
</dbReference>
<evidence type="ECO:0000259" key="5">
    <source>
        <dbReference type="PROSITE" id="PS51352"/>
    </source>
</evidence>
<name>A0A2J8AA22_9CHLO</name>
<dbReference type="AlphaFoldDB" id="A0A2J8AA22"/>
<dbReference type="Pfam" id="PF00085">
    <property type="entry name" value="Thioredoxin"/>
    <property type="match status" value="1"/>
</dbReference>
<keyword evidence="2 4" id="KW-0732">Signal</keyword>
<gene>
    <name evidence="6" type="ORF">TSOC_003969</name>
</gene>
<feature type="chain" id="PRO_5014352506" evidence="4">
    <location>
        <begin position="40"/>
        <end position="282"/>
    </location>
</feature>
<dbReference type="EMBL" id="PGGS01000092">
    <property type="protein sequence ID" value="PNH09378.1"/>
    <property type="molecule type" value="Genomic_DNA"/>
</dbReference>
<evidence type="ECO:0000313" key="7">
    <source>
        <dbReference type="Proteomes" id="UP000236333"/>
    </source>
</evidence>
<accession>A0A2J8AA22</accession>
<evidence type="ECO:0000256" key="3">
    <source>
        <dbReference type="SAM" id="MobiDB-lite"/>
    </source>
</evidence>
<feature type="signal peptide" evidence="4">
    <location>
        <begin position="1"/>
        <end position="39"/>
    </location>
</feature>
<feature type="compositionally biased region" description="Low complexity" evidence="3">
    <location>
        <begin position="188"/>
        <end position="202"/>
    </location>
</feature>
<sequence length="282" mass="29333">MARSGTSSRGGAFAAGAAAFACAVLAAACLLSHPSPANGQMGGQPGGAAGMPPAGSTMPPAGPWVTELNLFNLRGSIGDGRMWFVMYYVPWCRSCKRMTQEWDKLAQEFSANRDIAVARFDCMQDEAMCDRLGIEHTPALILYRDGKKLEWYQADFYHSELLIPFLRRMHAKYFGSPQQDTADPRDGPASVAAPAAAERQPPQNDDGGAAQSEGAKGRQPEGAGEGAQAAASNGAVASAADGCSAGEGCGTAGGADGAEGLARRGRHGGPAVEALQLDREEL</sequence>
<dbReference type="PANTHER" id="PTHR45672">
    <property type="entry name" value="PROTEIN DISULFIDE-ISOMERASE C17H9.14C-RELATED"/>
    <property type="match status" value="1"/>
</dbReference>
<dbReference type="InterPro" id="IPR036249">
    <property type="entry name" value="Thioredoxin-like_sf"/>
</dbReference>
<dbReference type="OrthoDB" id="427280at2759"/>
<evidence type="ECO:0000256" key="1">
    <source>
        <dbReference type="ARBA" id="ARBA00006347"/>
    </source>
</evidence>
<dbReference type="PROSITE" id="PS51257">
    <property type="entry name" value="PROKAR_LIPOPROTEIN"/>
    <property type="match status" value="1"/>
</dbReference>
<dbReference type="Proteomes" id="UP000236333">
    <property type="component" value="Unassembled WGS sequence"/>
</dbReference>
<dbReference type="GO" id="GO:0006457">
    <property type="term" value="P:protein folding"/>
    <property type="evidence" value="ECO:0007669"/>
    <property type="project" value="TreeGrafter"/>
</dbReference>
<evidence type="ECO:0000256" key="2">
    <source>
        <dbReference type="ARBA" id="ARBA00022729"/>
    </source>
</evidence>
<dbReference type="CDD" id="cd02961">
    <property type="entry name" value="PDI_a_family"/>
    <property type="match status" value="1"/>
</dbReference>
<organism evidence="6 7">
    <name type="scientific">Tetrabaena socialis</name>
    <dbReference type="NCBI Taxonomy" id="47790"/>
    <lineage>
        <taxon>Eukaryota</taxon>
        <taxon>Viridiplantae</taxon>
        <taxon>Chlorophyta</taxon>
        <taxon>core chlorophytes</taxon>
        <taxon>Chlorophyceae</taxon>
        <taxon>CS clade</taxon>
        <taxon>Chlamydomonadales</taxon>
        <taxon>Tetrabaenaceae</taxon>
        <taxon>Tetrabaena</taxon>
    </lineage>
</organism>
<comment type="caution">
    <text evidence="6">The sequence shown here is derived from an EMBL/GenBank/DDBJ whole genome shotgun (WGS) entry which is preliminary data.</text>
</comment>
<feature type="compositionally biased region" description="Low complexity" evidence="3">
    <location>
        <begin position="226"/>
        <end position="244"/>
    </location>
</feature>